<protein>
    <recommendedName>
        <fullName evidence="2">sphingomyelin phosphodiesterase</fullName>
        <ecNumber evidence="2">3.1.4.12</ecNumber>
    </recommendedName>
</protein>
<evidence type="ECO:0000256" key="1">
    <source>
        <dbReference type="ARBA" id="ARBA00006335"/>
    </source>
</evidence>
<dbReference type="PANTHER" id="PTHR16320:SF1">
    <property type="entry name" value="SPHINGOMYELINASE DDB_G0288017"/>
    <property type="match status" value="1"/>
</dbReference>
<evidence type="ECO:0000256" key="3">
    <source>
        <dbReference type="ARBA" id="ARBA00022801"/>
    </source>
</evidence>
<feature type="region of interest" description="Disordered" evidence="4">
    <location>
        <begin position="341"/>
        <end position="374"/>
    </location>
</feature>
<feature type="domain" description="Endonuclease/exonuclease/phosphatase" evidence="5">
    <location>
        <begin position="74"/>
        <end position="283"/>
    </location>
</feature>
<evidence type="ECO:0000313" key="7">
    <source>
        <dbReference type="Proteomes" id="UP000268162"/>
    </source>
</evidence>
<dbReference type="STRING" id="215637.A0A4P9ZNT0"/>
<accession>A0A4P9ZNT0</accession>
<dbReference type="InterPro" id="IPR038772">
    <property type="entry name" value="Sph/SMPD2-like"/>
</dbReference>
<dbReference type="GO" id="GO:0004767">
    <property type="term" value="F:sphingomyelin phosphodiesterase activity"/>
    <property type="evidence" value="ECO:0007669"/>
    <property type="project" value="UniProtKB-EC"/>
</dbReference>
<dbReference type="GO" id="GO:0004519">
    <property type="term" value="F:endonuclease activity"/>
    <property type="evidence" value="ECO:0007669"/>
    <property type="project" value="UniProtKB-KW"/>
</dbReference>
<dbReference type="Gene3D" id="3.60.10.10">
    <property type="entry name" value="Endonuclease/exonuclease/phosphatase"/>
    <property type="match status" value="1"/>
</dbReference>
<evidence type="ECO:0000256" key="2">
    <source>
        <dbReference type="ARBA" id="ARBA00012369"/>
    </source>
</evidence>
<dbReference type="PANTHER" id="PTHR16320">
    <property type="entry name" value="SPHINGOMYELINASE FAMILY MEMBER"/>
    <property type="match status" value="1"/>
</dbReference>
<dbReference type="GO" id="GO:0005576">
    <property type="term" value="C:extracellular region"/>
    <property type="evidence" value="ECO:0007669"/>
    <property type="project" value="InterPro"/>
</dbReference>
<evidence type="ECO:0000259" key="5">
    <source>
        <dbReference type="Pfam" id="PF03372"/>
    </source>
</evidence>
<dbReference type="InterPro" id="IPR036691">
    <property type="entry name" value="Endo/exonu/phosph_ase_sf"/>
</dbReference>
<dbReference type="EC" id="3.1.4.12" evidence="2"/>
<keyword evidence="6" id="KW-0540">Nuclease</keyword>
<keyword evidence="6" id="KW-0255">Endonuclease</keyword>
<dbReference type="CDD" id="cd09078">
    <property type="entry name" value="nSMase"/>
    <property type="match status" value="1"/>
</dbReference>
<gene>
    <name evidence="6" type="ORF">BJ085DRAFT_27410</name>
</gene>
<dbReference type="Proteomes" id="UP000268162">
    <property type="component" value="Unassembled WGS sequence"/>
</dbReference>
<name>A0A4P9ZNT0_9FUNG</name>
<dbReference type="InterPro" id="IPR017766">
    <property type="entry name" value="Sphingomyelinase/PLipase_C"/>
</dbReference>
<keyword evidence="3" id="KW-0378">Hydrolase</keyword>
<dbReference type="InterPro" id="IPR005135">
    <property type="entry name" value="Endo/exonuclease/phosphatase"/>
</dbReference>
<keyword evidence="6" id="KW-0269">Exonuclease</keyword>
<dbReference type="GO" id="GO:0005737">
    <property type="term" value="C:cytoplasm"/>
    <property type="evidence" value="ECO:0007669"/>
    <property type="project" value="TreeGrafter"/>
</dbReference>
<sequence length="423" mass="46186">MSWVLTSDAMEDSPVIPANNAATTMGTTPTAASATAHTQSIRILTINLFIRPPGIKTNASDFKDARVQYVIDHVLPNYDVVCFQELFAFGSDRRARIIQAARQLGYTHWYGSREQSLWNLAIDGGLLTISRLPIVQTDAIRYPRGKYSDWLAAKGAIYTRIALQPTLHLHLFTTHTQASYAPVLSLNDPTVVIRRKQFLMLHHFIRTKTQSRPAGEPVLLLGDLNVDARVHDGTTENLTDTRSSEEYAAMLTILRGGGYDGPPGNANGRSPGASDLSLAPPLPFRDLVFDMLGYHPVTFGDVKVAEDGNLTPRDTVLTGSEAHCSCQRLDYALWIDGRATHGASPRSNGKGPDDSTDSDSLKSSYSTPPPASTTVIKPQRAIIVPILTEEIHPSDYFHQISDHYGVGVELDVTLPSGNASPTE</sequence>
<dbReference type="GO" id="GO:0004527">
    <property type="term" value="F:exonuclease activity"/>
    <property type="evidence" value="ECO:0007669"/>
    <property type="project" value="UniProtKB-KW"/>
</dbReference>
<organism evidence="6 7">
    <name type="scientific">Dimargaris cristalligena</name>
    <dbReference type="NCBI Taxonomy" id="215637"/>
    <lineage>
        <taxon>Eukaryota</taxon>
        <taxon>Fungi</taxon>
        <taxon>Fungi incertae sedis</taxon>
        <taxon>Zoopagomycota</taxon>
        <taxon>Kickxellomycotina</taxon>
        <taxon>Dimargaritomycetes</taxon>
        <taxon>Dimargaritales</taxon>
        <taxon>Dimargaritaceae</taxon>
        <taxon>Dimargaris</taxon>
    </lineage>
</organism>
<dbReference type="AlphaFoldDB" id="A0A4P9ZNT0"/>
<reference evidence="7" key="1">
    <citation type="journal article" date="2018" name="Nat. Microbiol.">
        <title>Leveraging single-cell genomics to expand the fungal tree of life.</title>
        <authorList>
            <person name="Ahrendt S.R."/>
            <person name="Quandt C.A."/>
            <person name="Ciobanu D."/>
            <person name="Clum A."/>
            <person name="Salamov A."/>
            <person name="Andreopoulos B."/>
            <person name="Cheng J.F."/>
            <person name="Woyke T."/>
            <person name="Pelin A."/>
            <person name="Henrissat B."/>
            <person name="Reynolds N.K."/>
            <person name="Benny G.L."/>
            <person name="Smith M.E."/>
            <person name="James T.Y."/>
            <person name="Grigoriev I.V."/>
        </authorList>
    </citation>
    <scope>NUCLEOTIDE SEQUENCE [LARGE SCALE GENOMIC DNA]</scope>
    <source>
        <strain evidence="7">RSA 468</strain>
    </source>
</reference>
<comment type="similarity">
    <text evidence="1">Belongs to the neutral sphingomyelinase family.</text>
</comment>
<keyword evidence="7" id="KW-1185">Reference proteome</keyword>
<proteinExistence type="inferred from homology"/>
<dbReference type="Pfam" id="PF03372">
    <property type="entry name" value="Exo_endo_phos"/>
    <property type="match status" value="1"/>
</dbReference>
<dbReference type="SUPFAM" id="SSF56219">
    <property type="entry name" value="DNase I-like"/>
    <property type="match status" value="1"/>
</dbReference>
<evidence type="ECO:0000313" key="6">
    <source>
        <dbReference type="EMBL" id="RKP34845.1"/>
    </source>
</evidence>
<dbReference type="EMBL" id="ML003048">
    <property type="protein sequence ID" value="RKP34845.1"/>
    <property type="molecule type" value="Genomic_DNA"/>
</dbReference>
<evidence type="ECO:0000256" key="4">
    <source>
        <dbReference type="SAM" id="MobiDB-lite"/>
    </source>
</evidence>